<dbReference type="GO" id="GO:0016226">
    <property type="term" value="P:iron-sulfur cluster assembly"/>
    <property type="evidence" value="ECO:0007669"/>
    <property type="project" value="InterPro"/>
</dbReference>
<feature type="domain" description="SUF system FeS cluster assembly SufBD N-terminal" evidence="3">
    <location>
        <begin position="24"/>
        <end position="182"/>
    </location>
</feature>
<name>W4LQJ0_ENTF1</name>
<dbReference type="NCBIfam" id="TIGR01981">
    <property type="entry name" value="sufD"/>
    <property type="match status" value="1"/>
</dbReference>
<dbReference type="AlphaFoldDB" id="W4LQJ0"/>
<reference evidence="4 5" key="1">
    <citation type="journal article" date="2014" name="Nature">
        <title>An environmental bacterial taxon with a large and distinct metabolic repertoire.</title>
        <authorList>
            <person name="Wilson M.C."/>
            <person name="Mori T."/>
            <person name="Ruckert C."/>
            <person name="Uria A.R."/>
            <person name="Helf M.J."/>
            <person name="Takada K."/>
            <person name="Gernert C."/>
            <person name="Steffens U.A."/>
            <person name="Heycke N."/>
            <person name="Schmitt S."/>
            <person name="Rinke C."/>
            <person name="Helfrich E.J."/>
            <person name="Brachmann A.O."/>
            <person name="Gurgui C."/>
            <person name="Wakimoto T."/>
            <person name="Kracht M."/>
            <person name="Crusemann M."/>
            <person name="Hentschel U."/>
            <person name="Abe I."/>
            <person name="Matsunaga S."/>
            <person name="Kalinowski J."/>
            <person name="Takeyama H."/>
            <person name="Piel J."/>
        </authorList>
    </citation>
    <scope>NUCLEOTIDE SEQUENCE [LARGE SCALE GENOMIC DNA]</scope>
    <source>
        <strain evidence="5">TSY1</strain>
    </source>
</reference>
<dbReference type="HOGENOM" id="CLU_026231_0_1_7"/>
<dbReference type="InterPro" id="IPR045595">
    <property type="entry name" value="SufBD_N"/>
</dbReference>
<sequence length="444" mass="49038">MTVEETVALLGPSAEAAEALSASKQEPNWMRDKRRAAWQLSAELSMPSGQEEEWRRTDLRGLKWESYHPLPPLLPMAPNRDSIPTALAPHLGLPETTTGGVLLHGDGSALWRSLDETLREQGVIFCDLDTAVQQHADLVEPHFMTDAVPVSSNMFTALHGALWNGGTFLYVPRGVHVTLPLQTLTAHLTASGMMHPHTLLIADEQSHVTLVEEQFSSSTESPGLHNGVVELCLKAGSHVTYLQMQNWSQRLWGIAHQGVAQAADSQLCWASAGLGSRLHWTGVNVQLREPGSHAKLFGLMLTDGRQHLDYQTMQDHQAPHTESDLTFKNALLGRSRTVFRGVVWLHPEAQQTAAYQSAHGLLLSPKARADAIPILEIEADDVRCKHGATTGRIDDDHMFYLMSRGLSHQEAQRMIVNGFLETVVTEFPVEGFQDKIRLAVDARI</sequence>
<dbReference type="Pfam" id="PF01458">
    <property type="entry name" value="SUFBD_core"/>
    <property type="match status" value="1"/>
</dbReference>
<comment type="caution">
    <text evidence="4">The sequence shown here is derived from an EMBL/GenBank/DDBJ whole genome shotgun (WGS) entry which is preliminary data.</text>
</comment>
<dbReference type="Proteomes" id="UP000019141">
    <property type="component" value="Unassembled WGS sequence"/>
</dbReference>
<evidence type="ECO:0000313" key="4">
    <source>
        <dbReference type="EMBL" id="ETX00243.1"/>
    </source>
</evidence>
<dbReference type="InterPro" id="IPR037284">
    <property type="entry name" value="SUF_FeS_clus_asmbl_SufBD_sf"/>
</dbReference>
<dbReference type="InterPro" id="IPR000825">
    <property type="entry name" value="SUF_FeS_clus_asmbl_SufBD_core"/>
</dbReference>
<dbReference type="EMBL" id="AZHW01000362">
    <property type="protein sequence ID" value="ETX00243.1"/>
    <property type="molecule type" value="Genomic_DNA"/>
</dbReference>
<gene>
    <name evidence="4" type="ORF">ETSY1_11940</name>
</gene>
<protein>
    <recommendedName>
        <fullName evidence="6">Fe-S cluster assembly protein SufD</fullName>
    </recommendedName>
</protein>
<dbReference type="SUPFAM" id="SSF101960">
    <property type="entry name" value="Stabilizer of iron transporter SufD"/>
    <property type="match status" value="1"/>
</dbReference>
<dbReference type="PANTHER" id="PTHR30508">
    <property type="entry name" value="FES CLUSTER ASSEMBLY PROTEIN SUF"/>
    <property type="match status" value="1"/>
</dbReference>
<accession>W4LQJ0</accession>
<organism evidence="4 5">
    <name type="scientific">Entotheonella factor</name>
    <dbReference type="NCBI Taxonomy" id="1429438"/>
    <lineage>
        <taxon>Bacteria</taxon>
        <taxon>Pseudomonadati</taxon>
        <taxon>Nitrospinota/Tectimicrobiota group</taxon>
        <taxon>Candidatus Tectimicrobiota</taxon>
        <taxon>Candidatus Entotheonellia</taxon>
        <taxon>Candidatus Entotheonellales</taxon>
        <taxon>Candidatus Entotheonellaceae</taxon>
        <taxon>Candidatus Entotheonella</taxon>
    </lineage>
</organism>
<dbReference type="PATRIC" id="fig|1429438.4.peg.2404"/>
<evidence type="ECO:0000313" key="5">
    <source>
        <dbReference type="Proteomes" id="UP000019141"/>
    </source>
</evidence>
<evidence type="ECO:0000259" key="3">
    <source>
        <dbReference type="Pfam" id="PF19295"/>
    </source>
</evidence>
<dbReference type="Pfam" id="PF19295">
    <property type="entry name" value="SufBD_N"/>
    <property type="match status" value="1"/>
</dbReference>
<keyword evidence="5" id="KW-1185">Reference proteome</keyword>
<evidence type="ECO:0000259" key="2">
    <source>
        <dbReference type="Pfam" id="PF01458"/>
    </source>
</evidence>
<dbReference type="PANTHER" id="PTHR30508:SF1">
    <property type="entry name" value="UPF0051 PROTEIN ABCI8, CHLOROPLASTIC-RELATED"/>
    <property type="match status" value="1"/>
</dbReference>
<evidence type="ECO:0000256" key="1">
    <source>
        <dbReference type="ARBA" id="ARBA00043967"/>
    </source>
</evidence>
<comment type="similarity">
    <text evidence="1">Belongs to the iron-sulfur cluster assembly SufBD family.</text>
</comment>
<proteinExistence type="inferred from homology"/>
<feature type="domain" description="SUF system FeS cluster assembly SufBD core" evidence="2">
    <location>
        <begin position="191"/>
        <end position="419"/>
    </location>
</feature>
<evidence type="ECO:0008006" key="6">
    <source>
        <dbReference type="Google" id="ProtNLM"/>
    </source>
</evidence>
<dbReference type="InterPro" id="IPR011542">
    <property type="entry name" value="SUF_FeS_clus_asmbl_SufD"/>
</dbReference>
<dbReference type="InterPro" id="IPR055346">
    <property type="entry name" value="Fe-S_cluster_assembly_SufBD"/>
</dbReference>